<dbReference type="OrthoDB" id="2112302at2"/>
<accession>A0A401LCS6</accession>
<evidence type="ECO:0000313" key="2">
    <source>
        <dbReference type="Proteomes" id="UP000287361"/>
    </source>
</evidence>
<proteinExistence type="predicted"/>
<organism evidence="1 2">
    <name type="scientific">Anaerotignum faecicola</name>
    <dbReference type="NCBI Taxonomy" id="2358141"/>
    <lineage>
        <taxon>Bacteria</taxon>
        <taxon>Bacillati</taxon>
        <taxon>Bacillota</taxon>
        <taxon>Clostridia</taxon>
        <taxon>Lachnospirales</taxon>
        <taxon>Anaerotignaceae</taxon>
        <taxon>Anaerotignum</taxon>
    </lineage>
</organism>
<dbReference type="EMBL" id="BHVZ01000001">
    <property type="protein sequence ID" value="GCB29272.1"/>
    <property type="molecule type" value="Genomic_DNA"/>
</dbReference>
<comment type="caution">
    <text evidence="1">The sequence shown here is derived from an EMBL/GenBank/DDBJ whole genome shotgun (WGS) entry which is preliminary data.</text>
</comment>
<name>A0A401LCS6_9FIRM</name>
<keyword evidence="2" id="KW-1185">Reference proteome</keyword>
<gene>
    <name evidence="1" type="ORF">KGMB03357_09330</name>
</gene>
<reference evidence="1 2" key="1">
    <citation type="submission" date="2018-10" db="EMBL/GenBank/DDBJ databases">
        <title>Draft Genome Sequence of Anaerotignum sp. KCTC 15736.</title>
        <authorList>
            <person name="Choi S.H."/>
            <person name="Kim J.S."/>
            <person name="Kang S.W."/>
            <person name="Lee J.S."/>
            <person name="Park S.H."/>
        </authorList>
    </citation>
    <scope>NUCLEOTIDE SEQUENCE [LARGE SCALE GENOMIC DNA]</scope>
    <source>
        <strain evidence="1 2">KCTC 15736</strain>
    </source>
</reference>
<evidence type="ECO:0000313" key="1">
    <source>
        <dbReference type="EMBL" id="GCB29272.1"/>
    </source>
</evidence>
<sequence length="116" mass="12720">MFEKCRLICLGNDAGKQAWLAGGGEPALIFSANQLRGRLAIGEALPEQLVFDGSLKDCIHIFSEQSIEEGSEKINAYLEQGAAEWTENGWEQFTCRTAVLGCCSGFYLSIVNKKDL</sequence>
<dbReference type="Proteomes" id="UP000287361">
    <property type="component" value="Unassembled WGS sequence"/>
</dbReference>
<dbReference type="AlphaFoldDB" id="A0A401LCS6"/>
<protein>
    <submittedName>
        <fullName evidence="1">Uncharacterized protein</fullName>
    </submittedName>
</protein>